<dbReference type="Proteomes" id="UP001516400">
    <property type="component" value="Unassembled WGS sequence"/>
</dbReference>
<proteinExistence type="predicted"/>
<evidence type="ECO:0000313" key="2">
    <source>
        <dbReference type="EMBL" id="KAL3271648.1"/>
    </source>
</evidence>
<gene>
    <name evidence="2" type="ORF">HHI36_022122</name>
</gene>
<keyword evidence="3" id="KW-1185">Reference proteome</keyword>
<organism evidence="2 3">
    <name type="scientific">Cryptolaemus montrouzieri</name>
    <dbReference type="NCBI Taxonomy" id="559131"/>
    <lineage>
        <taxon>Eukaryota</taxon>
        <taxon>Metazoa</taxon>
        <taxon>Ecdysozoa</taxon>
        <taxon>Arthropoda</taxon>
        <taxon>Hexapoda</taxon>
        <taxon>Insecta</taxon>
        <taxon>Pterygota</taxon>
        <taxon>Neoptera</taxon>
        <taxon>Endopterygota</taxon>
        <taxon>Coleoptera</taxon>
        <taxon>Polyphaga</taxon>
        <taxon>Cucujiformia</taxon>
        <taxon>Coccinelloidea</taxon>
        <taxon>Coccinellidae</taxon>
        <taxon>Scymninae</taxon>
        <taxon>Scymnini</taxon>
        <taxon>Cryptolaemus</taxon>
    </lineage>
</organism>
<evidence type="ECO:0000256" key="1">
    <source>
        <dbReference type="SAM" id="MobiDB-lite"/>
    </source>
</evidence>
<name>A0ABD2MYS4_9CUCU</name>
<sequence length="148" mass="17118">MSYEEQQRKLLALWYDLENDEDYVDSRDSDNENIVQESAHDSESVQEDDLGGIHSEDEQDDNQTTSSNSTSSENCFIGRDKKTMWSKICPNRAARTRSEYIRGEFSIVRPAARNRKTAEECFDIFSDEMWSTNYAELLTYHVTVANGH</sequence>
<accession>A0ABD2MYS4</accession>
<dbReference type="EMBL" id="JABFTP020000042">
    <property type="protein sequence ID" value="KAL3271648.1"/>
    <property type="molecule type" value="Genomic_DNA"/>
</dbReference>
<reference evidence="2 3" key="1">
    <citation type="journal article" date="2021" name="BMC Biol.">
        <title>Horizontally acquired antibacterial genes associated with adaptive radiation of ladybird beetles.</title>
        <authorList>
            <person name="Li H.S."/>
            <person name="Tang X.F."/>
            <person name="Huang Y.H."/>
            <person name="Xu Z.Y."/>
            <person name="Chen M.L."/>
            <person name="Du X.Y."/>
            <person name="Qiu B.Y."/>
            <person name="Chen P.T."/>
            <person name="Zhang W."/>
            <person name="Slipinski A."/>
            <person name="Escalona H.E."/>
            <person name="Waterhouse R.M."/>
            <person name="Zwick A."/>
            <person name="Pang H."/>
        </authorList>
    </citation>
    <scope>NUCLEOTIDE SEQUENCE [LARGE SCALE GENOMIC DNA]</scope>
    <source>
        <strain evidence="2">SYSU2018</strain>
    </source>
</reference>
<protein>
    <submittedName>
        <fullName evidence="2">Uncharacterized protein</fullName>
    </submittedName>
</protein>
<feature type="region of interest" description="Disordered" evidence="1">
    <location>
        <begin position="23"/>
        <end position="75"/>
    </location>
</feature>
<feature type="compositionally biased region" description="Low complexity" evidence="1">
    <location>
        <begin position="62"/>
        <end position="72"/>
    </location>
</feature>
<comment type="caution">
    <text evidence="2">The sequence shown here is derived from an EMBL/GenBank/DDBJ whole genome shotgun (WGS) entry which is preliminary data.</text>
</comment>
<evidence type="ECO:0000313" key="3">
    <source>
        <dbReference type="Proteomes" id="UP001516400"/>
    </source>
</evidence>
<dbReference type="AlphaFoldDB" id="A0ABD2MYS4"/>